<accession>A0A9P7ZF97</accession>
<feature type="compositionally biased region" description="Polar residues" evidence="1">
    <location>
        <begin position="1"/>
        <end position="12"/>
    </location>
</feature>
<dbReference type="RefSeq" id="XP_046114671.1">
    <property type="nucleotide sequence ID" value="XM_046264146.1"/>
</dbReference>
<feature type="region of interest" description="Disordered" evidence="1">
    <location>
        <begin position="1"/>
        <end position="23"/>
    </location>
</feature>
<dbReference type="AlphaFoldDB" id="A0A9P7ZF97"/>
<dbReference type="Proteomes" id="UP000887229">
    <property type="component" value="Unassembled WGS sequence"/>
</dbReference>
<dbReference type="OrthoDB" id="5326237at2759"/>
<sequence>MAQQGNGTQNGAPSGVSESWEEPRLLEGMQQLNILHAKVRNMRETIPKMLEPLMHQYSTPEAAYQAFIKAVQDAQADLSDFTELMRHEDSKAVLAKAKESREQDPEGIKQWDYTEHPDWFDGKKT</sequence>
<protein>
    <submittedName>
        <fullName evidence="2">Uncharacterized protein</fullName>
    </submittedName>
</protein>
<gene>
    <name evidence="2" type="ORF">F5Z01DRAFT_665191</name>
</gene>
<comment type="caution">
    <text evidence="2">The sequence shown here is derived from an EMBL/GenBank/DDBJ whole genome shotgun (WGS) entry which is preliminary data.</text>
</comment>
<proteinExistence type="predicted"/>
<organism evidence="2 3">
    <name type="scientific">Emericellopsis atlantica</name>
    <dbReference type="NCBI Taxonomy" id="2614577"/>
    <lineage>
        <taxon>Eukaryota</taxon>
        <taxon>Fungi</taxon>
        <taxon>Dikarya</taxon>
        <taxon>Ascomycota</taxon>
        <taxon>Pezizomycotina</taxon>
        <taxon>Sordariomycetes</taxon>
        <taxon>Hypocreomycetidae</taxon>
        <taxon>Hypocreales</taxon>
        <taxon>Bionectriaceae</taxon>
        <taxon>Emericellopsis</taxon>
    </lineage>
</organism>
<feature type="region of interest" description="Disordered" evidence="1">
    <location>
        <begin position="94"/>
        <end position="125"/>
    </location>
</feature>
<keyword evidence="3" id="KW-1185">Reference proteome</keyword>
<reference evidence="2" key="1">
    <citation type="journal article" date="2021" name="IMA Fungus">
        <title>Genomic characterization of three marine fungi, including Emericellopsis atlantica sp. nov. with signatures of a generalist lifestyle and marine biomass degradation.</title>
        <authorList>
            <person name="Hagestad O.C."/>
            <person name="Hou L."/>
            <person name="Andersen J.H."/>
            <person name="Hansen E.H."/>
            <person name="Altermark B."/>
            <person name="Li C."/>
            <person name="Kuhnert E."/>
            <person name="Cox R.J."/>
            <person name="Crous P.W."/>
            <person name="Spatafora J.W."/>
            <person name="Lail K."/>
            <person name="Amirebrahimi M."/>
            <person name="Lipzen A."/>
            <person name="Pangilinan J."/>
            <person name="Andreopoulos W."/>
            <person name="Hayes R.D."/>
            <person name="Ng V."/>
            <person name="Grigoriev I.V."/>
            <person name="Jackson S.A."/>
            <person name="Sutton T.D.S."/>
            <person name="Dobson A.D.W."/>
            <person name="Rama T."/>
        </authorList>
    </citation>
    <scope>NUCLEOTIDE SEQUENCE</scope>
    <source>
        <strain evidence="2">TS7</strain>
    </source>
</reference>
<evidence type="ECO:0000313" key="3">
    <source>
        <dbReference type="Proteomes" id="UP000887229"/>
    </source>
</evidence>
<evidence type="ECO:0000256" key="1">
    <source>
        <dbReference type="SAM" id="MobiDB-lite"/>
    </source>
</evidence>
<dbReference type="GeneID" id="70295049"/>
<name>A0A9P7ZF97_9HYPO</name>
<evidence type="ECO:0000313" key="2">
    <source>
        <dbReference type="EMBL" id="KAG9250747.1"/>
    </source>
</evidence>
<dbReference type="EMBL" id="MU251274">
    <property type="protein sequence ID" value="KAG9250747.1"/>
    <property type="molecule type" value="Genomic_DNA"/>
</dbReference>